<keyword evidence="3" id="KW-1185">Reference proteome</keyword>
<accession>A0A9Q9EGT1</accession>
<dbReference type="Pfam" id="PF12146">
    <property type="entry name" value="Hydrolase_4"/>
    <property type="match status" value="1"/>
</dbReference>
<keyword evidence="2" id="KW-0031">Aminopeptidase</keyword>
<evidence type="ECO:0000313" key="3">
    <source>
        <dbReference type="Proteomes" id="UP001056384"/>
    </source>
</evidence>
<name>A0A9Q9EGT1_9PEZI</name>
<keyword evidence="2" id="KW-0645">Protease</keyword>
<dbReference type="GO" id="GO:0004177">
    <property type="term" value="F:aminopeptidase activity"/>
    <property type="evidence" value="ECO:0007669"/>
    <property type="project" value="UniProtKB-KW"/>
</dbReference>
<dbReference type="AlphaFoldDB" id="A0A9Q9EGT1"/>
<evidence type="ECO:0000259" key="1">
    <source>
        <dbReference type="Pfam" id="PF12146"/>
    </source>
</evidence>
<feature type="domain" description="Serine aminopeptidase S33" evidence="1">
    <location>
        <begin position="30"/>
        <end position="265"/>
    </location>
</feature>
<gene>
    <name evidence="2" type="ORF">Slin15195_G019070</name>
</gene>
<keyword evidence="2" id="KW-0378">Hydrolase</keyword>
<dbReference type="InterPro" id="IPR022742">
    <property type="entry name" value="Hydrolase_4"/>
</dbReference>
<sequence length="311" mass="34183">MAGRQDQHVVTYSKDSLPSGTVYHKWTIPNARGTLILQHGFGEYSCRYMDGKLPLGPRLHELGFDIWAMDLWGHGESPGTWSVVHIGKAVDDHVTLRHIAAECNLPVFLLGHSLGGLVTSVSITADGSGVQGVILSSPELTRPVPGMLRTIVGLGAAFQRQGSVPGTYNPPEGLSRVQEEVKTFKEDERNYHGGIGLLLAATALDVGTRIWSAVGNWQVPTLVIHGDADKFTKFEVSKQFFESISTTDRHFYAVEGGYHELMRDLESEKVFDLIHNWLQVKSSKQLPLSFSTTVKGKEIELEFESSGIVDA</sequence>
<dbReference type="InterPro" id="IPR029058">
    <property type="entry name" value="AB_hydrolase_fold"/>
</dbReference>
<dbReference type="SUPFAM" id="SSF53474">
    <property type="entry name" value="alpha/beta-Hydrolases"/>
    <property type="match status" value="1"/>
</dbReference>
<organism evidence="2 3">
    <name type="scientific">Septoria linicola</name>
    <dbReference type="NCBI Taxonomy" id="215465"/>
    <lineage>
        <taxon>Eukaryota</taxon>
        <taxon>Fungi</taxon>
        <taxon>Dikarya</taxon>
        <taxon>Ascomycota</taxon>
        <taxon>Pezizomycotina</taxon>
        <taxon>Dothideomycetes</taxon>
        <taxon>Dothideomycetidae</taxon>
        <taxon>Mycosphaerellales</taxon>
        <taxon>Mycosphaerellaceae</taxon>
        <taxon>Septoria</taxon>
    </lineage>
</organism>
<proteinExistence type="predicted"/>
<protein>
    <submittedName>
        <fullName evidence="2">Alpha/beta hydrolase-1, serine aminopeptidase, S33</fullName>
    </submittedName>
</protein>
<dbReference type="PANTHER" id="PTHR11614">
    <property type="entry name" value="PHOSPHOLIPASE-RELATED"/>
    <property type="match status" value="1"/>
</dbReference>
<dbReference type="InterPro" id="IPR000073">
    <property type="entry name" value="AB_hydrolase_1"/>
</dbReference>
<dbReference type="InterPro" id="IPR051044">
    <property type="entry name" value="MAG_DAG_Lipase"/>
</dbReference>
<evidence type="ECO:0000313" key="2">
    <source>
        <dbReference type="EMBL" id="USW48588.1"/>
    </source>
</evidence>
<reference evidence="2" key="1">
    <citation type="submission" date="2022-06" db="EMBL/GenBank/DDBJ databases">
        <title>Complete genome sequences of two strains of the flax pathogen Septoria linicola.</title>
        <authorList>
            <person name="Lapalu N."/>
            <person name="Simon A."/>
            <person name="Demenou B."/>
            <person name="Paumier D."/>
            <person name="Guillot M.-P."/>
            <person name="Gout L."/>
            <person name="Valade R."/>
        </authorList>
    </citation>
    <scope>NUCLEOTIDE SEQUENCE</scope>
    <source>
        <strain evidence="2">SE15195</strain>
    </source>
</reference>
<dbReference type="EMBL" id="CP099418">
    <property type="protein sequence ID" value="USW48588.1"/>
    <property type="molecule type" value="Genomic_DNA"/>
</dbReference>
<dbReference type="Gene3D" id="3.40.50.1820">
    <property type="entry name" value="alpha/beta hydrolase"/>
    <property type="match status" value="1"/>
</dbReference>
<dbReference type="PRINTS" id="PR00111">
    <property type="entry name" value="ABHYDROLASE"/>
</dbReference>
<dbReference type="Proteomes" id="UP001056384">
    <property type="component" value="Chromosome 1"/>
</dbReference>